<reference evidence="1" key="1">
    <citation type="journal article" date="2019" name="Sci. Rep.">
        <title>Draft genome of Tanacetum cinerariifolium, the natural source of mosquito coil.</title>
        <authorList>
            <person name="Yamashiro T."/>
            <person name="Shiraishi A."/>
            <person name="Satake H."/>
            <person name="Nakayama K."/>
        </authorList>
    </citation>
    <scope>NUCLEOTIDE SEQUENCE</scope>
</reference>
<accession>A0A6L2MKH0</accession>
<proteinExistence type="predicted"/>
<gene>
    <name evidence="1" type="ORF">Tci_045240</name>
</gene>
<dbReference type="AlphaFoldDB" id="A0A6L2MKH0"/>
<protein>
    <submittedName>
        <fullName evidence="1">Ribonuclease H-like domain-containing protein</fullName>
    </submittedName>
</protein>
<comment type="caution">
    <text evidence="1">The sequence shown here is derived from an EMBL/GenBank/DDBJ whole genome shotgun (WGS) entry which is preliminary data.</text>
</comment>
<organism evidence="1">
    <name type="scientific">Tanacetum cinerariifolium</name>
    <name type="common">Dalmatian daisy</name>
    <name type="synonym">Chrysanthemum cinerariifolium</name>
    <dbReference type="NCBI Taxonomy" id="118510"/>
    <lineage>
        <taxon>Eukaryota</taxon>
        <taxon>Viridiplantae</taxon>
        <taxon>Streptophyta</taxon>
        <taxon>Embryophyta</taxon>
        <taxon>Tracheophyta</taxon>
        <taxon>Spermatophyta</taxon>
        <taxon>Magnoliopsida</taxon>
        <taxon>eudicotyledons</taxon>
        <taxon>Gunneridae</taxon>
        <taxon>Pentapetalae</taxon>
        <taxon>asterids</taxon>
        <taxon>campanulids</taxon>
        <taxon>Asterales</taxon>
        <taxon>Asteraceae</taxon>
        <taxon>Asteroideae</taxon>
        <taxon>Anthemideae</taxon>
        <taxon>Anthemidinae</taxon>
        <taxon>Tanacetum</taxon>
    </lineage>
</organism>
<evidence type="ECO:0000313" key="1">
    <source>
        <dbReference type="EMBL" id="GEU73262.1"/>
    </source>
</evidence>
<sequence length="95" mass="10357">MSVHGNTDNEFVNEVVNDPVTLISRHDMSESLHSHPNDSTALTVVSIKLKGTGNYQASAFVYNVHVEVNLCGLLELGKNDLSLNEYLDHLGSFGS</sequence>
<name>A0A6L2MKH0_TANCI</name>
<dbReference type="EMBL" id="BKCJ010006653">
    <property type="protein sequence ID" value="GEU73262.1"/>
    <property type="molecule type" value="Genomic_DNA"/>
</dbReference>